<dbReference type="AlphaFoldDB" id="A0A2H0VBQ1"/>
<dbReference type="EMBL" id="PFAK01000007">
    <property type="protein sequence ID" value="PIR96547.1"/>
    <property type="molecule type" value="Genomic_DNA"/>
</dbReference>
<evidence type="ECO:0000313" key="2">
    <source>
        <dbReference type="Proteomes" id="UP000230922"/>
    </source>
</evidence>
<protein>
    <submittedName>
        <fullName evidence="1">Uncharacterized protein</fullName>
    </submittedName>
</protein>
<comment type="caution">
    <text evidence="1">The sequence shown here is derived from an EMBL/GenBank/DDBJ whole genome shotgun (WGS) entry which is preliminary data.</text>
</comment>
<gene>
    <name evidence="1" type="ORF">COT92_00545</name>
</gene>
<dbReference type="Proteomes" id="UP000230922">
    <property type="component" value="Unassembled WGS sequence"/>
</dbReference>
<sequence>MAYYDQREADRRHRLRQGRIKKIRDELSDILNDYWDRYPRSSGEESELEYKIEERLRYVHRDMDNFVREFRYLPNE</sequence>
<proteinExistence type="predicted"/>
<evidence type="ECO:0000313" key="1">
    <source>
        <dbReference type="EMBL" id="PIR96547.1"/>
    </source>
</evidence>
<organism evidence="1 2">
    <name type="scientific">Candidatus Doudnabacteria bacterium CG10_big_fil_rev_8_21_14_0_10_42_18</name>
    <dbReference type="NCBI Taxonomy" id="1974552"/>
    <lineage>
        <taxon>Bacteria</taxon>
        <taxon>Candidatus Doudnaibacteriota</taxon>
    </lineage>
</organism>
<accession>A0A2H0VBQ1</accession>
<name>A0A2H0VBQ1_9BACT</name>
<reference evidence="2" key="1">
    <citation type="submission" date="2017-09" db="EMBL/GenBank/DDBJ databases">
        <title>Depth-based differentiation of microbial function through sediment-hosted aquifers and enrichment of novel symbionts in the deep terrestrial subsurface.</title>
        <authorList>
            <person name="Probst A.J."/>
            <person name="Ladd B."/>
            <person name="Jarett J.K."/>
            <person name="Geller-Mcgrath D.E."/>
            <person name="Sieber C.M.K."/>
            <person name="Emerson J.B."/>
            <person name="Anantharaman K."/>
            <person name="Thomas B.C."/>
            <person name="Malmstrom R."/>
            <person name="Stieglmeier M."/>
            <person name="Klingl A."/>
            <person name="Woyke T."/>
            <person name="Ryan C.M."/>
            <person name="Banfield J.F."/>
        </authorList>
    </citation>
    <scope>NUCLEOTIDE SEQUENCE [LARGE SCALE GENOMIC DNA]</scope>
</reference>